<keyword evidence="2" id="KW-1185">Reference proteome</keyword>
<reference evidence="1 2" key="1">
    <citation type="journal article" date="2018" name="Sci. Rep.">
        <title>Genomic signatures of local adaptation to the degree of environmental predictability in rotifers.</title>
        <authorList>
            <person name="Franch-Gras L."/>
            <person name="Hahn C."/>
            <person name="Garcia-Roger E.M."/>
            <person name="Carmona M.J."/>
            <person name="Serra M."/>
            <person name="Gomez A."/>
        </authorList>
    </citation>
    <scope>NUCLEOTIDE SEQUENCE [LARGE SCALE GENOMIC DNA]</scope>
    <source>
        <strain evidence="1">HYR1</strain>
    </source>
</reference>
<proteinExistence type="predicted"/>
<dbReference type="AlphaFoldDB" id="A0A3M7QMT6"/>
<accession>A0A3M7QMT6</accession>
<name>A0A3M7QMT6_BRAPC</name>
<comment type="caution">
    <text evidence="1">The sequence shown here is derived from an EMBL/GenBank/DDBJ whole genome shotgun (WGS) entry which is preliminary data.</text>
</comment>
<dbReference type="Proteomes" id="UP000276133">
    <property type="component" value="Unassembled WGS sequence"/>
</dbReference>
<sequence>MSRKTSKFHVYIEERHTTAEKLFASVPIMNYLLNLTNDRIIAVTKRHFCSPNLFFFQLNKNLTEKIYQQAHSAHASRD</sequence>
<dbReference type="EMBL" id="REGN01005653">
    <property type="protein sequence ID" value="RNA12593.1"/>
    <property type="molecule type" value="Genomic_DNA"/>
</dbReference>
<protein>
    <submittedName>
        <fullName evidence="1">Uncharacterized protein</fullName>
    </submittedName>
</protein>
<evidence type="ECO:0000313" key="1">
    <source>
        <dbReference type="EMBL" id="RNA12593.1"/>
    </source>
</evidence>
<evidence type="ECO:0000313" key="2">
    <source>
        <dbReference type="Proteomes" id="UP000276133"/>
    </source>
</evidence>
<organism evidence="1 2">
    <name type="scientific">Brachionus plicatilis</name>
    <name type="common">Marine rotifer</name>
    <name type="synonym">Brachionus muelleri</name>
    <dbReference type="NCBI Taxonomy" id="10195"/>
    <lineage>
        <taxon>Eukaryota</taxon>
        <taxon>Metazoa</taxon>
        <taxon>Spiralia</taxon>
        <taxon>Gnathifera</taxon>
        <taxon>Rotifera</taxon>
        <taxon>Eurotatoria</taxon>
        <taxon>Monogononta</taxon>
        <taxon>Pseudotrocha</taxon>
        <taxon>Ploima</taxon>
        <taxon>Brachionidae</taxon>
        <taxon>Brachionus</taxon>
    </lineage>
</organism>
<gene>
    <name evidence="1" type="ORF">BpHYR1_009078</name>
</gene>